<organism evidence="1 2">
    <name type="scientific">Pterulicium gracile</name>
    <dbReference type="NCBI Taxonomy" id="1884261"/>
    <lineage>
        <taxon>Eukaryota</taxon>
        <taxon>Fungi</taxon>
        <taxon>Dikarya</taxon>
        <taxon>Basidiomycota</taxon>
        <taxon>Agaricomycotina</taxon>
        <taxon>Agaricomycetes</taxon>
        <taxon>Agaricomycetidae</taxon>
        <taxon>Agaricales</taxon>
        <taxon>Pleurotineae</taxon>
        <taxon>Pterulaceae</taxon>
        <taxon>Pterulicium</taxon>
    </lineage>
</organism>
<proteinExistence type="predicted"/>
<protein>
    <submittedName>
        <fullName evidence="1">Uncharacterized protein</fullName>
    </submittedName>
</protein>
<dbReference type="Proteomes" id="UP000305067">
    <property type="component" value="Unassembled WGS sequence"/>
</dbReference>
<gene>
    <name evidence="1" type="ORF">BDV98DRAFT_568639</name>
</gene>
<dbReference type="AlphaFoldDB" id="A0A5C3QKJ0"/>
<accession>A0A5C3QKJ0</accession>
<reference evidence="1 2" key="1">
    <citation type="journal article" date="2019" name="Nat. Ecol. Evol.">
        <title>Megaphylogeny resolves global patterns of mushroom evolution.</title>
        <authorList>
            <person name="Varga T."/>
            <person name="Krizsan K."/>
            <person name="Foldi C."/>
            <person name="Dima B."/>
            <person name="Sanchez-Garcia M."/>
            <person name="Sanchez-Ramirez S."/>
            <person name="Szollosi G.J."/>
            <person name="Szarkandi J.G."/>
            <person name="Papp V."/>
            <person name="Albert L."/>
            <person name="Andreopoulos W."/>
            <person name="Angelini C."/>
            <person name="Antonin V."/>
            <person name="Barry K.W."/>
            <person name="Bougher N.L."/>
            <person name="Buchanan P."/>
            <person name="Buyck B."/>
            <person name="Bense V."/>
            <person name="Catcheside P."/>
            <person name="Chovatia M."/>
            <person name="Cooper J."/>
            <person name="Damon W."/>
            <person name="Desjardin D."/>
            <person name="Finy P."/>
            <person name="Geml J."/>
            <person name="Haridas S."/>
            <person name="Hughes K."/>
            <person name="Justo A."/>
            <person name="Karasinski D."/>
            <person name="Kautmanova I."/>
            <person name="Kiss B."/>
            <person name="Kocsube S."/>
            <person name="Kotiranta H."/>
            <person name="LaButti K.M."/>
            <person name="Lechner B.E."/>
            <person name="Liimatainen K."/>
            <person name="Lipzen A."/>
            <person name="Lukacs Z."/>
            <person name="Mihaltcheva S."/>
            <person name="Morgado L.N."/>
            <person name="Niskanen T."/>
            <person name="Noordeloos M.E."/>
            <person name="Ohm R.A."/>
            <person name="Ortiz-Santana B."/>
            <person name="Ovrebo C."/>
            <person name="Racz N."/>
            <person name="Riley R."/>
            <person name="Savchenko A."/>
            <person name="Shiryaev A."/>
            <person name="Soop K."/>
            <person name="Spirin V."/>
            <person name="Szebenyi C."/>
            <person name="Tomsovsky M."/>
            <person name="Tulloss R.E."/>
            <person name="Uehling J."/>
            <person name="Grigoriev I.V."/>
            <person name="Vagvolgyi C."/>
            <person name="Papp T."/>
            <person name="Martin F.M."/>
            <person name="Miettinen O."/>
            <person name="Hibbett D.S."/>
            <person name="Nagy L.G."/>
        </authorList>
    </citation>
    <scope>NUCLEOTIDE SEQUENCE [LARGE SCALE GENOMIC DNA]</scope>
    <source>
        <strain evidence="1 2">CBS 309.79</strain>
    </source>
</reference>
<sequence>MAAPTIACIYFQREVINIRLAEEWNTAGELLELALRSKRVKGMGHDSIQYCREGYTIRFRHQALVRRSAVSREFRLHAFYAPHDSLNSTSLDGLRTTMASSSRSSYIPHTHCKKLCLSWKRRTSL</sequence>
<evidence type="ECO:0000313" key="2">
    <source>
        <dbReference type="Proteomes" id="UP000305067"/>
    </source>
</evidence>
<evidence type="ECO:0000313" key="1">
    <source>
        <dbReference type="EMBL" id="TFL00739.1"/>
    </source>
</evidence>
<name>A0A5C3QKJ0_9AGAR</name>
<keyword evidence="2" id="KW-1185">Reference proteome</keyword>
<dbReference type="EMBL" id="ML178827">
    <property type="protein sequence ID" value="TFL00739.1"/>
    <property type="molecule type" value="Genomic_DNA"/>
</dbReference>